<protein>
    <recommendedName>
        <fullName evidence="2">Torsin-1A C-terminal domain-containing protein</fullName>
    </recommendedName>
</protein>
<reference evidence="3" key="2">
    <citation type="submission" date="2025-09" db="UniProtKB">
        <authorList>
            <consortium name="Ensembl"/>
        </authorList>
    </citation>
    <scope>IDENTIFICATION</scope>
</reference>
<dbReference type="PANTHER" id="PTHR10760">
    <property type="entry name" value="TORSIN"/>
    <property type="match status" value="1"/>
</dbReference>
<dbReference type="InterPro" id="IPR049337">
    <property type="entry name" value="TOR1A_C"/>
</dbReference>
<dbReference type="SUPFAM" id="SSF52540">
    <property type="entry name" value="P-loop containing nucleoside triphosphate hydrolases"/>
    <property type="match status" value="1"/>
</dbReference>
<dbReference type="Proteomes" id="UP000694546">
    <property type="component" value="Chromosome 4"/>
</dbReference>
<dbReference type="GO" id="GO:0071763">
    <property type="term" value="P:nuclear membrane organization"/>
    <property type="evidence" value="ECO:0007669"/>
    <property type="project" value="TreeGrafter"/>
</dbReference>
<dbReference type="PANTHER" id="PTHR10760:SF14">
    <property type="entry name" value="TORSIN-1B"/>
    <property type="match status" value="1"/>
</dbReference>
<evidence type="ECO:0000256" key="1">
    <source>
        <dbReference type="ARBA" id="ARBA00006235"/>
    </source>
</evidence>
<dbReference type="Gene3D" id="3.40.50.300">
    <property type="entry name" value="P-loop containing nucleotide triphosphate hydrolases"/>
    <property type="match status" value="1"/>
</dbReference>
<accession>A0A8C4Z622</accession>
<evidence type="ECO:0000259" key="2">
    <source>
        <dbReference type="Pfam" id="PF21376"/>
    </source>
</evidence>
<dbReference type="InterPro" id="IPR027417">
    <property type="entry name" value="P-loop_NTPase"/>
</dbReference>
<feature type="domain" description="Torsin-1A C-terminal" evidence="2">
    <location>
        <begin position="270"/>
        <end position="326"/>
    </location>
</feature>
<organism evidence="3 4">
    <name type="scientific">Gadus morhua</name>
    <name type="common">Atlantic cod</name>
    <dbReference type="NCBI Taxonomy" id="8049"/>
    <lineage>
        <taxon>Eukaryota</taxon>
        <taxon>Metazoa</taxon>
        <taxon>Chordata</taxon>
        <taxon>Craniata</taxon>
        <taxon>Vertebrata</taxon>
        <taxon>Euteleostomi</taxon>
        <taxon>Actinopterygii</taxon>
        <taxon>Neopterygii</taxon>
        <taxon>Teleostei</taxon>
        <taxon>Neoteleostei</taxon>
        <taxon>Acanthomorphata</taxon>
        <taxon>Zeiogadaria</taxon>
        <taxon>Gadariae</taxon>
        <taxon>Gadiformes</taxon>
        <taxon>Gadoidei</taxon>
        <taxon>Gadidae</taxon>
        <taxon>Gadus</taxon>
    </lineage>
</organism>
<evidence type="ECO:0000313" key="3">
    <source>
        <dbReference type="Ensembl" id="ENSGMOP00000007495.2"/>
    </source>
</evidence>
<evidence type="ECO:0000313" key="4">
    <source>
        <dbReference type="Proteomes" id="UP000694546"/>
    </source>
</evidence>
<sequence length="329" mass="37263">MRFCNQWQSHISTVWDQTLSSKMTKLASTGRGLSETSSRMWEWRGWNGLLAVLTSTPLKTCGISLGLEADLGRNLFGQHIASEVIVNAVTGFMNNDNPKKPLVLSFHGTAGTGKTLASQLIVKNIYKKGMDSRFVHFFNSVINFPHASQVETYKSQLQLWIRGNVTNCAHSMFIFDEMDKMHPGIIDSIKPFMDYQYKLDGVSYQKAIFIFLSNAGGKIITQTTLVSWKAGKKREELKLEDVETALSSSVFNYRKSDSYVVDFFIPFLPLERQHIVQCIMVEMVAMGLQSEHNKACEMADKIVIYIPDDERRISVSGCKRIASRLKNFM</sequence>
<keyword evidence="4" id="KW-1185">Reference proteome</keyword>
<dbReference type="Pfam" id="PF21376">
    <property type="entry name" value="TOR1A_C"/>
    <property type="match status" value="1"/>
</dbReference>
<name>A0A8C4Z622_GADMO</name>
<dbReference type="Pfam" id="PF06309">
    <property type="entry name" value="Torsin"/>
    <property type="match status" value="1"/>
</dbReference>
<dbReference type="GO" id="GO:0005635">
    <property type="term" value="C:nuclear envelope"/>
    <property type="evidence" value="ECO:0007669"/>
    <property type="project" value="TreeGrafter"/>
</dbReference>
<comment type="similarity">
    <text evidence="1">Belongs to the ClpA/ClpB family. Torsin subfamily.</text>
</comment>
<dbReference type="GO" id="GO:0016887">
    <property type="term" value="F:ATP hydrolysis activity"/>
    <property type="evidence" value="ECO:0007669"/>
    <property type="project" value="InterPro"/>
</dbReference>
<dbReference type="InterPro" id="IPR001270">
    <property type="entry name" value="ClpA/B"/>
</dbReference>
<dbReference type="GeneTree" id="ENSGT00950000182888"/>
<dbReference type="Ensembl" id="ENSGMOT00000007710.2">
    <property type="protein sequence ID" value="ENSGMOP00000007495.2"/>
    <property type="gene ID" value="ENSGMOG00000027691.1"/>
</dbReference>
<dbReference type="PRINTS" id="PR00300">
    <property type="entry name" value="CLPPROTEASEA"/>
</dbReference>
<dbReference type="GO" id="GO:0005788">
    <property type="term" value="C:endoplasmic reticulum lumen"/>
    <property type="evidence" value="ECO:0007669"/>
    <property type="project" value="TreeGrafter"/>
</dbReference>
<dbReference type="InterPro" id="IPR010448">
    <property type="entry name" value="Torsin"/>
</dbReference>
<reference evidence="3" key="1">
    <citation type="submission" date="2025-08" db="UniProtKB">
        <authorList>
            <consortium name="Ensembl"/>
        </authorList>
    </citation>
    <scope>IDENTIFICATION</scope>
</reference>
<dbReference type="GO" id="GO:0005524">
    <property type="term" value="F:ATP binding"/>
    <property type="evidence" value="ECO:0007669"/>
    <property type="project" value="InterPro"/>
</dbReference>
<dbReference type="AlphaFoldDB" id="A0A8C4Z622"/>
<proteinExistence type="inferred from homology"/>
<dbReference type="GO" id="GO:0034504">
    <property type="term" value="P:protein localization to nucleus"/>
    <property type="evidence" value="ECO:0007669"/>
    <property type="project" value="TreeGrafter"/>
</dbReference>
<dbReference type="GO" id="GO:0019894">
    <property type="term" value="F:kinesin binding"/>
    <property type="evidence" value="ECO:0007669"/>
    <property type="project" value="TreeGrafter"/>
</dbReference>